<dbReference type="InterPro" id="IPR021596">
    <property type="entry name" value="DUF3219"/>
</dbReference>
<proteinExistence type="predicted"/>
<name>A0ABV5WE44_9BACI</name>
<reference evidence="1 2" key="1">
    <citation type="submission" date="2024-09" db="EMBL/GenBank/DDBJ databases">
        <authorList>
            <person name="Sun Q."/>
            <person name="Mori K."/>
        </authorList>
    </citation>
    <scope>NUCLEOTIDE SEQUENCE [LARGE SCALE GENOMIC DNA]</scope>
    <source>
        <strain evidence="1 2">JCM 11201</strain>
    </source>
</reference>
<dbReference type="InterPro" id="IPR023105">
    <property type="entry name" value="YkvR-like_sf"/>
</dbReference>
<organism evidence="1 2">
    <name type="scientific">Ectobacillus funiculus</name>
    <dbReference type="NCBI Taxonomy" id="137993"/>
    <lineage>
        <taxon>Bacteria</taxon>
        <taxon>Bacillati</taxon>
        <taxon>Bacillota</taxon>
        <taxon>Bacilli</taxon>
        <taxon>Bacillales</taxon>
        <taxon>Bacillaceae</taxon>
        <taxon>Ectobacillus</taxon>
    </lineage>
</organism>
<gene>
    <name evidence="1" type="ORF">ACFFMS_10365</name>
</gene>
<dbReference type="Proteomes" id="UP001589609">
    <property type="component" value="Unassembled WGS sequence"/>
</dbReference>
<dbReference type="SUPFAM" id="SSF159173">
    <property type="entry name" value="YkvR-like"/>
    <property type="match status" value="1"/>
</dbReference>
<dbReference type="Pfam" id="PF11514">
    <property type="entry name" value="DUF3219"/>
    <property type="match status" value="1"/>
</dbReference>
<comment type="caution">
    <text evidence="1">The sequence shown here is derived from an EMBL/GenBank/DDBJ whole genome shotgun (WGS) entry which is preliminary data.</text>
</comment>
<dbReference type="EMBL" id="JBHMAF010000046">
    <property type="protein sequence ID" value="MFB9758879.1"/>
    <property type="molecule type" value="Genomic_DNA"/>
</dbReference>
<keyword evidence="2" id="KW-1185">Reference proteome</keyword>
<evidence type="ECO:0000313" key="2">
    <source>
        <dbReference type="Proteomes" id="UP001589609"/>
    </source>
</evidence>
<dbReference type="Gene3D" id="2.40.30.80">
    <property type="entry name" value="YkvR-like"/>
    <property type="match status" value="1"/>
</dbReference>
<sequence length="100" mass="11588">MITTVMLNETPITVSEYKEEEVSDKKTGNLLHQISFVFQVKSEDYHKITTLLYKNAFEVKVPERNLEFQATIGNYSTSFTNLYKENQVGEFTLELVESVQ</sequence>
<accession>A0ABV5WE44</accession>
<protein>
    <submittedName>
        <fullName evidence="1">DUF3219 family protein</fullName>
    </submittedName>
</protein>
<dbReference type="RefSeq" id="WP_379949167.1">
    <property type="nucleotide sequence ID" value="NZ_JBHMAF010000046.1"/>
</dbReference>
<evidence type="ECO:0000313" key="1">
    <source>
        <dbReference type="EMBL" id="MFB9758879.1"/>
    </source>
</evidence>